<gene>
    <name evidence="1" type="ORF">WKI67_19080</name>
</gene>
<protein>
    <submittedName>
        <fullName evidence="1">Uncharacterized protein</fullName>
    </submittedName>
</protein>
<evidence type="ECO:0000313" key="2">
    <source>
        <dbReference type="Proteomes" id="UP001377168"/>
    </source>
</evidence>
<sequence length="166" mass="18773">MRASLLELERHDWEALRCGCRESGAHLPETFSRLLEARTIEETVGYRLDGHLEEQSMLFEVAPHAVPVILAALNEDLPAFVRSHFLTVLWRLVTGESHRSEAEAGSPDLEEDCCAGAREGIWLLYHEAASGDVETALDILEFVDPDEARFEAFRSALQDRLKRKRS</sequence>
<reference evidence="1" key="1">
    <citation type="submission" date="2024-03" db="EMBL/GenBank/DDBJ databases">
        <title>Novel Streptomyces species of biotechnological and ecological value are a feature of Machair soil.</title>
        <authorList>
            <person name="Prole J.R."/>
            <person name="Goodfellow M."/>
            <person name="Allenby N."/>
            <person name="Ward A.C."/>
        </authorList>
    </citation>
    <scope>NUCLEOTIDE SEQUENCE</scope>
    <source>
        <strain evidence="1">MS2.AVA.5</strain>
    </source>
</reference>
<dbReference type="Proteomes" id="UP001377168">
    <property type="component" value="Unassembled WGS sequence"/>
</dbReference>
<organism evidence="1 2">
    <name type="scientific">Streptomyces achmelvichensis</name>
    <dbReference type="NCBI Taxonomy" id="3134111"/>
    <lineage>
        <taxon>Bacteria</taxon>
        <taxon>Bacillati</taxon>
        <taxon>Actinomycetota</taxon>
        <taxon>Actinomycetes</taxon>
        <taxon>Kitasatosporales</taxon>
        <taxon>Streptomycetaceae</taxon>
        <taxon>Streptomyces</taxon>
    </lineage>
</organism>
<comment type="caution">
    <text evidence="1">The sequence shown here is derived from an EMBL/GenBank/DDBJ whole genome shotgun (WGS) entry which is preliminary data.</text>
</comment>
<dbReference type="EMBL" id="JBBKAJ010000022">
    <property type="protein sequence ID" value="MEJ8635484.1"/>
    <property type="molecule type" value="Genomic_DNA"/>
</dbReference>
<accession>A0ACC6PVX1</accession>
<proteinExistence type="predicted"/>
<name>A0ACC6PVX1_9ACTN</name>
<evidence type="ECO:0000313" key="1">
    <source>
        <dbReference type="EMBL" id="MEJ8635484.1"/>
    </source>
</evidence>
<keyword evidence="2" id="KW-1185">Reference proteome</keyword>